<feature type="region of interest" description="Disordered" evidence="1">
    <location>
        <begin position="195"/>
        <end position="223"/>
    </location>
</feature>
<dbReference type="Proteomes" id="UP000316628">
    <property type="component" value="Unassembled WGS sequence"/>
</dbReference>
<accession>A0A543JNG5</accession>
<proteinExistence type="predicted"/>
<gene>
    <name evidence="2" type="ORF">FHX81_6772</name>
</gene>
<evidence type="ECO:0000256" key="1">
    <source>
        <dbReference type="SAM" id="MobiDB-lite"/>
    </source>
</evidence>
<reference evidence="2 3" key="1">
    <citation type="submission" date="2019-06" db="EMBL/GenBank/DDBJ databases">
        <title>Sequencing the genomes of 1000 actinobacteria strains.</title>
        <authorList>
            <person name="Klenk H.-P."/>
        </authorList>
    </citation>
    <scope>NUCLEOTIDE SEQUENCE [LARGE SCALE GENOMIC DNA]</scope>
    <source>
        <strain evidence="2 3">DSM 45456</strain>
    </source>
</reference>
<sequence>MPAVPDAVEAVFRALAGARDAKAFHPRGRWFEGELTTTFDPALPLPVGEVEVCGRLSKGVGTPGGLPDVLGLAFRLPGPWDVLLSTSRSRVVPWPARTWTTGRYGSITPFRWRDRLVWLAAVPDAHRTRSAALADLPAEPAFTLEVGPPWRPVGRLVTRPLDVDRDLPALDPVLNRPEGLELAPAVLARIRESAYRGSRRGRSPDPVTAPDAWSAVGPGSRKP</sequence>
<organism evidence="2 3">
    <name type="scientific">Saccharothrix saharensis</name>
    <dbReference type="NCBI Taxonomy" id="571190"/>
    <lineage>
        <taxon>Bacteria</taxon>
        <taxon>Bacillati</taxon>
        <taxon>Actinomycetota</taxon>
        <taxon>Actinomycetes</taxon>
        <taxon>Pseudonocardiales</taxon>
        <taxon>Pseudonocardiaceae</taxon>
        <taxon>Saccharothrix</taxon>
    </lineage>
</organism>
<evidence type="ECO:0000313" key="3">
    <source>
        <dbReference type="Proteomes" id="UP000316628"/>
    </source>
</evidence>
<keyword evidence="3" id="KW-1185">Reference proteome</keyword>
<dbReference type="EMBL" id="VFPP01000001">
    <property type="protein sequence ID" value="TQM84328.1"/>
    <property type="molecule type" value="Genomic_DNA"/>
</dbReference>
<evidence type="ECO:0008006" key="4">
    <source>
        <dbReference type="Google" id="ProtNLM"/>
    </source>
</evidence>
<name>A0A543JNG5_9PSEU</name>
<comment type="caution">
    <text evidence="2">The sequence shown here is derived from an EMBL/GenBank/DDBJ whole genome shotgun (WGS) entry which is preliminary data.</text>
</comment>
<protein>
    <recommendedName>
        <fullName evidence="4">Phosphodiesterase</fullName>
    </recommendedName>
</protein>
<dbReference type="RefSeq" id="WP_211363627.1">
    <property type="nucleotide sequence ID" value="NZ_VFPP01000001.1"/>
</dbReference>
<evidence type="ECO:0000313" key="2">
    <source>
        <dbReference type="EMBL" id="TQM84328.1"/>
    </source>
</evidence>
<dbReference type="AlphaFoldDB" id="A0A543JNG5"/>